<feature type="non-terminal residue" evidence="1">
    <location>
        <position position="56"/>
    </location>
</feature>
<protein>
    <submittedName>
        <fullName evidence="1">Uncharacterized protein</fullName>
    </submittedName>
</protein>
<reference evidence="1 2" key="1">
    <citation type="submission" date="2013-11" db="EMBL/GenBank/DDBJ databases">
        <title>Genome sequencing of Stegodyphus mimosarum.</title>
        <authorList>
            <person name="Bechsgaard J."/>
        </authorList>
    </citation>
    <scope>NUCLEOTIDE SEQUENCE [LARGE SCALE GENOMIC DNA]</scope>
</reference>
<proteinExistence type="predicted"/>
<evidence type="ECO:0000313" key="2">
    <source>
        <dbReference type="Proteomes" id="UP000054359"/>
    </source>
</evidence>
<gene>
    <name evidence="1" type="ORF">X975_06146</name>
</gene>
<dbReference type="Proteomes" id="UP000054359">
    <property type="component" value="Unassembled WGS sequence"/>
</dbReference>
<organism evidence="1 2">
    <name type="scientific">Stegodyphus mimosarum</name>
    <name type="common">African social velvet spider</name>
    <dbReference type="NCBI Taxonomy" id="407821"/>
    <lineage>
        <taxon>Eukaryota</taxon>
        <taxon>Metazoa</taxon>
        <taxon>Ecdysozoa</taxon>
        <taxon>Arthropoda</taxon>
        <taxon>Chelicerata</taxon>
        <taxon>Arachnida</taxon>
        <taxon>Araneae</taxon>
        <taxon>Araneomorphae</taxon>
        <taxon>Entelegynae</taxon>
        <taxon>Eresoidea</taxon>
        <taxon>Eresidae</taxon>
        <taxon>Stegodyphus</taxon>
    </lineage>
</organism>
<sequence length="56" mass="6591">MIICYGDLSRTLLYAPLLPHDLQKQPQHIQVSHRKSRRRITALYMARPLLESGYIQ</sequence>
<dbReference type="AlphaFoldDB" id="A0A087TRF2"/>
<evidence type="ECO:0000313" key="1">
    <source>
        <dbReference type="EMBL" id="KFM67691.1"/>
    </source>
</evidence>
<accession>A0A087TRF2</accession>
<name>A0A087TRF2_STEMI</name>
<keyword evidence="2" id="KW-1185">Reference proteome</keyword>
<dbReference type="EMBL" id="KK116402">
    <property type="protein sequence ID" value="KFM67691.1"/>
    <property type="molecule type" value="Genomic_DNA"/>
</dbReference>